<dbReference type="PRINTS" id="PR00449">
    <property type="entry name" value="RASTRNSFRMNG"/>
</dbReference>
<comment type="similarity">
    <text evidence="1">Belongs to the small GTPase superfamily. Rab family.</text>
</comment>
<dbReference type="HOGENOM" id="CLU_041217_10_6_1"/>
<keyword evidence="3" id="KW-0813">Transport</keyword>
<evidence type="ECO:0000313" key="12">
    <source>
        <dbReference type="Proteomes" id="UP000001926"/>
    </source>
</evidence>
<dbReference type="InterPro" id="IPR005225">
    <property type="entry name" value="Small_GTP-bd"/>
</dbReference>
<dbReference type="SMART" id="SM00174">
    <property type="entry name" value="RHO"/>
    <property type="match status" value="1"/>
</dbReference>
<evidence type="ECO:0000256" key="3">
    <source>
        <dbReference type="ARBA" id="ARBA00022448"/>
    </source>
</evidence>
<dbReference type="Pfam" id="PF00071">
    <property type="entry name" value="Ras"/>
    <property type="match status" value="1"/>
</dbReference>
<dbReference type="CDD" id="cd01862">
    <property type="entry name" value="Rab7"/>
    <property type="match status" value="1"/>
</dbReference>
<keyword evidence="12" id="KW-1185">Reference proteome</keyword>
<dbReference type="SUPFAM" id="SSF52540">
    <property type="entry name" value="P-loop containing nucleoside triphosphate hydrolases"/>
    <property type="match status" value="1"/>
</dbReference>
<protein>
    <recommendedName>
        <fullName evidence="9">Ras-related protein Rab-7b</fullName>
    </recommendedName>
</protein>
<dbReference type="GO" id="GO:0003924">
    <property type="term" value="F:GTPase activity"/>
    <property type="evidence" value="ECO:0007669"/>
    <property type="project" value="InterPro"/>
</dbReference>
<dbReference type="PROSITE" id="PS51421">
    <property type="entry name" value="RAS"/>
    <property type="match status" value="1"/>
</dbReference>
<dbReference type="GO" id="GO:0005764">
    <property type="term" value="C:lysosome"/>
    <property type="evidence" value="ECO:0000318"/>
    <property type="project" value="GO_Central"/>
</dbReference>
<evidence type="ECO:0000256" key="1">
    <source>
        <dbReference type="ARBA" id="ARBA00006270"/>
    </source>
</evidence>
<evidence type="ECO:0000256" key="7">
    <source>
        <dbReference type="ARBA" id="ARBA00023288"/>
    </source>
</evidence>
<proteinExistence type="inferred from homology"/>
<dbReference type="OMA" id="FSHINSW"/>
<dbReference type="PROSITE" id="PS51419">
    <property type="entry name" value="RAB"/>
    <property type="match status" value="1"/>
</dbReference>
<dbReference type="RefSeq" id="XP_656820.1">
    <property type="nucleotide sequence ID" value="XM_651728.2"/>
</dbReference>
<reference evidence="11" key="1">
    <citation type="journal article" date="2005" name="Nature">
        <title>The genome of the protist parasite Entamoeba histolytica.</title>
        <authorList>
            <person name="Loftus B."/>
            <person name="Anderson I."/>
            <person name="Davies R."/>
            <person name="Alsmark U.C."/>
            <person name="Samuelson J."/>
            <person name="Amedeo P."/>
            <person name="Roncaglia P."/>
            <person name="Berriman M."/>
            <person name="Hirt R.P."/>
            <person name="Mann B.J."/>
            <person name="Nozaki T."/>
            <person name="Suh B."/>
            <person name="Pop M."/>
            <person name="Duchene M."/>
            <person name="Ackers J."/>
            <person name="Tannich E."/>
            <person name="Leippe M."/>
            <person name="Hofer M."/>
            <person name="Bruchhaus I."/>
            <person name="Willhoeft U."/>
            <person name="Bhattacharya A."/>
            <person name="Chillingworth T."/>
            <person name="Churcher C."/>
            <person name="Hance Z."/>
            <person name="Harris B."/>
            <person name="Harris D."/>
            <person name="Jagels K."/>
            <person name="Moule S."/>
            <person name="Mungall K."/>
            <person name="Ormond D."/>
            <person name="Squares R."/>
            <person name="Whitehead S."/>
            <person name="Quail M.A."/>
            <person name="Rabbinowitsch E."/>
            <person name="Norbertczak H."/>
            <person name="Price C."/>
            <person name="Wang Z."/>
            <person name="Guillen N."/>
            <person name="Gilchrist C."/>
            <person name="Stroup S.E."/>
            <person name="Bhattacharya S."/>
            <person name="Lohia A."/>
            <person name="Foster P.G."/>
            <person name="Sicheritz-Ponten T."/>
            <person name="Weber C."/>
            <person name="Singh U."/>
            <person name="Mukherjee C."/>
            <person name="El-Sayed N.M."/>
            <person name="Petri W.A.Jr."/>
            <person name="Clark C.G."/>
            <person name="Embley T.M."/>
            <person name="Barrell B."/>
            <person name="Fraser C.M."/>
            <person name="Hall N."/>
        </authorList>
    </citation>
    <scope>NUCLEOTIDE SEQUENCE [LARGE SCALE GENOMIC DNA]</scope>
    <source>
        <strain evidence="11">HM-1:IMSS</strain>
    </source>
</reference>
<evidence type="ECO:0000256" key="10">
    <source>
        <dbReference type="SAM" id="MobiDB-lite"/>
    </source>
</evidence>
<dbReference type="GO" id="GO:0015031">
    <property type="term" value="P:protein transport"/>
    <property type="evidence" value="ECO:0007669"/>
    <property type="project" value="UniProtKB-KW"/>
</dbReference>
<comment type="similarity">
    <text evidence="2">Belongs to the small GTPase superfamily. Rho family.</text>
</comment>
<dbReference type="OrthoDB" id="1436450at2759"/>
<keyword evidence="5" id="KW-0653">Protein transport</keyword>
<dbReference type="SMART" id="SM00173">
    <property type="entry name" value="RAS"/>
    <property type="match status" value="1"/>
</dbReference>
<dbReference type="GO" id="GO:0005525">
    <property type="term" value="F:GTP binding"/>
    <property type="evidence" value="ECO:0007669"/>
    <property type="project" value="UniProtKB-KW"/>
</dbReference>
<dbReference type="PANTHER" id="PTHR47981:SF20">
    <property type="entry name" value="RAS-RELATED PROTEIN RAB-7A"/>
    <property type="match status" value="1"/>
</dbReference>
<evidence type="ECO:0000256" key="6">
    <source>
        <dbReference type="ARBA" id="ARBA00023134"/>
    </source>
</evidence>
<dbReference type="SMART" id="SM00175">
    <property type="entry name" value="RAB"/>
    <property type="match status" value="1"/>
</dbReference>
<name>A0A8U0WPE3_ENTH1</name>
<dbReference type="KEGG" id="ehi:EHI_081330"/>
<dbReference type="FunFam" id="3.40.50.300:FF:000751">
    <property type="entry name" value="Rab family GTPase, putative"/>
    <property type="match status" value="1"/>
</dbReference>
<gene>
    <name evidence="11" type="ORF">EHI_081330</name>
</gene>
<dbReference type="InterPro" id="IPR001806">
    <property type="entry name" value="Small_GTPase"/>
</dbReference>
<evidence type="ECO:0000256" key="9">
    <source>
        <dbReference type="ARBA" id="ARBA00067801"/>
    </source>
</evidence>
<accession>A0A8U0WPE3</accession>
<evidence type="ECO:0000256" key="2">
    <source>
        <dbReference type="ARBA" id="ARBA00010142"/>
    </source>
</evidence>
<organism evidence="11 12">
    <name type="scientific">Entamoeba histolytica (strain ATCC 30459 / HM-1:IMSS / ABRM)</name>
    <dbReference type="NCBI Taxonomy" id="294381"/>
    <lineage>
        <taxon>Eukaryota</taxon>
        <taxon>Amoebozoa</taxon>
        <taxon>Evosea</taxon>
        <taxon>Archamoebae</taxon>
        <taxon>Mastigamoebida</taxon>
        <taxon>Entamoebidae</taxon>
        <taxon>Entamoeba</taxon>
    </lineage>
</organism>
<dbReference type="NCBIfam" id="TIGR00231">
    <property type="entry name" value="small_GTP"/>
    <property type="match status" value="1"/>
</dbReference>
<keyword evidence="7" id="KW-0449">Lipoprotein</keyword>
<dbReference type="GO" id="GO:0005770">
    <property type="term" value="C:late endosome"/>
    <property type="evidence" value="ECO:0000318"/>
    <property type="project" value="GO_Central"/>
</dbReference>
<dbReference type="EMBL" id="DS571275">
    <property type="protein sequence ID" value="EAL51436.1"/>
    <property type="molecule type" value="Genomic_DNA"/>
</dbReference>
<keyword evidence="4" id="KW-0547">Nucleotide-binding</keyword>
<dbReference type="Gene3D" id="3.40.50.300">
    <property type="entry name" value="P-loop containing nucleotide triphosphate hydrolases"/>
    <property type="match status" value="1"/>
</dbReference>
<evidence type="ECO:0000256" key="8">
    <source>
        <dbReference type="ARBA" id="ARBA00023289"/>
    </source>
</evidence>
<dbReference type="SMART" id="SM00176">
    <property type="entry name" value="RAN"/>
    <property type="match status" value="1"/>
</dbReference>
<sequence length="207" mass="23141">MNPIRKKRNLFKIIILGDSGVGKTSLLNQYVTKQFSSQYKATIGADFMTKDITINDQQISLQIWDTAGHERFASFGTAFYRGADVCMLVCDVTVAESFEHLEVWRKEFISGGNPSDPESFPYVVIANKNDCEPANRAVSSDQLRQWCVTNGYEFFECSAKTGWNVDSAFTKAATLVAMRQKEVPQPEPLPSVQIDLQPDKTQSSCSC</sequence>
<dbReference type="AlphaFoldDB" id="A0A8U0WPE3"/>
<dbReference type="InterPro" id="IPR027417">
    <property type="entry name" value="P-loop_NTPase"/>
</dbReference>
<evidence type="ECO:0000256" key="5">
    <source>
        <dbReference type="ARBA" id="ARBA00022927"/>
    </source>
</evidence>
<reference evidence="11" key="2">
    <citation type="submission" date="2007-03" db="EMBL/GenBank/DDBJ databases">
        <authorList>
            <person name="Lorenzi H."/>
            <person name="Amedeo P."/>
            <person name="Inman J."/>
            <person name="Schobel S."/>
            <person name="Caler E."/>
        </authorList>
    </citation>
    <scope>GENOME REANNOTATION</scope>
    <source>
        <strain evidence="11">HM-1:IMSS</strain>
    </source>
</reference>
<dbReference type="GeneID" id="3411134"/>
<evidence type="ECO:0000256" key="4">
    <source>
        <dbReference type="ARBA" id="ARBA00022741"/>
    </source>
</evidence>
<dbReference type="GO" id="GO:0002682">
    <property type="term" value="P:regulation of immune system process"/>
    <property type="evidence" value="ECO:0007669"/>
    <property type="project" value="UniProtKB-ARBA"/>
</dbReference>
<keyword evidence="6" id="KW-0342">GTP-binding</keyword>
<dbReference type="Proteomes" id="UP000001926">
    <property type="component" value="Partially assembled WGS sequence"/>
</dbReference>
<dbReference type="GO" id="GO:0090385">
    <property type="term" value="P:phagosome-lysosome fusion"/>
    <property type="evidence" value="ECO:0000318"/>
    <property type="project" value="GO_Central"/>
</dbReference>
<feature type="region of interest" description="Disordered" evidence="10">
    <location>
        <begin position="182"/>
        <end position="207"/>
    </location>
</feature>
<keyword evidence="8" id="KW-0636">Prenylation</keyword>
<dbReference type="GO" id="GO:0045335">
    <property type="term" value="C:phagocytic vesicle"/>
    <property type="evidence" value="ECO:0000318"/>
    <property type="project" value="GO_Central"/>
</dbReference>
<evidence type="ECO:0000313" key="11">
    <source>
        <dbReference type="EMBL" id="EAL51436.1"/>
    </source>
</evidence>
<dbReference type="PANTHER" id="PTHR47981">
    <property type="entry name" value="RAB FAMILY"/>
    <property type="match status" value="1"/>
</dbReference>
<dbReference type="PROSITE" id="PS51420">
    <property type="entry name" value="RHO"/>
    <property type="match status" value="1"/>
</dbReference>